<dbReference type="InterPro" id="IPR000330">
    <property type="entry name" value="SNF2_N"/>
</dbReference>
<organism evidence="11 12">
    <name type="scientific">Parastrongyloides trichosuri</name>
    <name type="common">Possum-specific nematode worm</name>
    <dbReference type="NCBI Taxonomy" id="131310"/>
    <lineage>
        <taxon>Eukaryota</taxon>
        <taxon>Metazoa</taxon>
        <taxon>Ecdysozoa</taxon>
        <taxon>Nematoda</taxon>
        <taxon>Chromadorea</taxon>
        <taxon>Rhabditida</taxon>
        <taxon>Tylenchina</taxon>
        <taxon>Panagrolaimomorpha</taxon>
        <taxon>Strongyloidoidea</taxon>
        <taxon>Strongyloididae</taxon>
        <taxon>Parastrongyloides</taxon>
    </lineage>
</organism>
<accession>A0A0N4ZAE4</accession>
<protein>
    <submittedName>
        <fullName evidence="12">Transcriptional regulator ATRX homolog</fullName>
    </submittedName>
</protein>
<evidence type="ECO:0000259" key="10">
    <source>
        <dbReference type="PROSITE" id="PS51194"/>
    </source>
</evidence>
<dbReference type="InterPro" id="IPR014001">
    <property type="entry name" value="Helicase_ATP-bd"/>
</dbReference>
<dbReference type="GO" id="GO:0005634">
    <property type="term" value="C:nucleus"/>
    <property type="evidence" value="ECO:0007669"/>
    <property type="project" value="UniProtKB-SubCell"/>
</dbReference>
<evidence type="ECO:0000313" key="12">
    <source>
        <dbReference type="WBParaSite" id="PTRK_0000437700.1"/>
    </source>
</evidence>
<proteinExistence type="inferred from homology"/>
<dbReference type="InterPro" id="IPR049730">
    <property type="entry name" value="SNF2/RAD54-like_C"/>
</dbReference>
<evidence type="ECO:0000256" key="4">
    <source>
        <dbReference type="ARBA" id="ARBA00022801"/>
    </source>
</evidence>
<evidence type="ECO:0000259" key="9">
    <source>
        <dbReference type="PROSITE" id="PS51192"/>
    </source>
</evidence>
<dbReference type="PROSITE" id="PS51194">
    <property type="entry name" value="HELICASE_CTER"/>
    <property type="match status" value="1"/>
</dbReference>
<feature type="domain" description="Helicase C-terminal" evidence="10">
    <location>
        <begin position="769"/>
        <end position="951"/>
    </location>
</feature>
<keyword evidence="5" id="KW-0347">Helicase</keyword>
<feature type="domain" description="Helicase ATP-binding" evidence="9">
    <location>
        <begin position="415"/>
        <end position="598"/>
    </location>
</feature>
<evidence type="ECO:0000256" key="7">
    <source>
        <dbReference type="ARBA" id="ARBA00023125"/>
    </source>
</evidence>
<dbReference type="GO" id="GO:0005524">
    <property type="term" value="F:ATP binding"/>
    <property type="evidence" value="ECO:0007669"/>
    <property type="project" value="UniProtKB-KW"/>
</dbReference>
<keyword evidence="6" id="KW-0067">ATP-binding</keyword>
<keyword evidence="8" id="KW-0539">Nucleus</keyword>
<evidence type="ECO:0000256" key="3">
    <source>
        <dbReference type="ARBA" id="ARBA00022741"/>
    </source>
</evidence>
<dbReference type="SUPFAM" id="SSF52540">
    <property type="entry name" value="P-loop containing nucleoside triphosphate hydrolases"/>
    <property type="match status" value="2"/>
</dbReference>
<dbReference type="InterPro" id="IPR044574">
    <property type="entry name" value="ARIP4-like"/>
</dbReference>
<sequence>MSDRCVNSLISYEKINNKQSDVESISIEFHNNRLQLEDHLKKADDFLFSKTNALMHTKKEDNKLLLDNTNENDDCLMKQFDKMINANLIQSSSLNDDILYTENTSEAHGSNTVQKTDKIMNNANYDVSTNKNDITYSEDITEDFGNDSIEQFNKIKYNDNSQSFTNNQNCITNTEDIIYDFNDDQEVHGRKSESNDNFSFVEENSSSYSDDIIISVNTSRKRRRRNIVSSESDNETKVKVPNYNTDIDIDKNVSSSEDELVSSEDEIKKPKKKIESKQKFDVIVLSSDTDDDIVEEIVYDGDKKVDNKVPRKKYQRKFLSNSELKSSTKNAKKTNNILRKEYSEHLKKRKNDIGFNLIDEDYTCDTNLVDVKKELILDKNDDCIVSVDSSFVDIMKYHQAEGIDFLYYNIIKSIDELDEPGNGCILAHSMGLGKTFQTVVFLSTILTHSLLGRKLKKTLILVPNNVLINWKNEFLKWSSLPRDAYKCYYDILNEWHECKDGAIILCGYEMFRNLVDFDKTSKNSIEDRDEYVKEFNKFLLEVPDIVVCDEAHRLKNMNSALSIAINKIKTKRRICLTGTPMQNNLKEYFTMVNFVRPNLLGEFKEFQNQFINPIKKGVTNDANYYEVKFMQKRFAVLWKLLEHVIHRRDSEFLQKTLKGKEEYILYCASSEKQRELLYILRDVYKEKAGGRGMLEMKPLATYICSHPSILHDVAKKGMTSGVDDEIFNENDDDIILRLDKHSWWREKQLLSNISWNDCQHSSKIVILMDILKQSETVGDKVLVFFQYKETLNYVARYLKYLSSNNLWYDESYPIPKNGKKLSWDEESDYCIITGDTSLKTRSYYEKLINKSSKNSKNPRLVLMTTKASCLGTNFVGANRVVIFESGFNPADDSQALHRVYRMGQKKRCYVYRLLTQGSLEQRLQERQIMKESVNRRLIDKHNIDRHYNDDDLDWYKLDFIHSNNHSFTPTKLQKPNDNLLANIIVRHPRSLLNYTVYDSLLLNKTEDGLTEEEKQREWEEYLSKENDEVVQPLLQNPATYGLYNNTLGNSLNSQFDYLKYLPQSSLQLLSSLQAQYSHNQNVISGINNQMQYFAQPNMTTLFNNASTRPTQTVANNDYEVIDDDILIFEPNSR</sequence>
<comment type="subcellular location">
    <subcellularLocation>
        <location evidence="1">Nucleus</location>
    </subcellularLocation>
</comment>
<dbReference type="GO" id="GO:0003677">
    <property type="term" value="F:DNA binding"/>
    <property type="evidence" value="ECO:0007669"/>
    <property type="project" value="UniProtKB-KW"/>
</dbReference>
<reference evidence="12" key="1">
    <citation type="submission" date="2017-02" db="UniProtKB">
        <authorList>
            <consortium name="WormBaseParasite"/>
        </authorList>
    </citation>
    <scope>IDENTIFICATION</scope>
</reference>
<dbReference type="WBParaSite" id="PTRK_0000437700.1">
    <property type="protein sequence ID" value="PTRK_0000437700.1"/>
    <property type="gene ID" value="PTRK_0000437700"/>
</dbReference>
<dbReference type="PANTHER" id="PTHR45797:SF1">
    <property type="entry name" value="HELICASE ARIP4"/>
    <property type="match status" value="1"/>
</dbReference>
<evidence type="ECO:0000256" key="1">
    <source>
        <dbReference type="ARBA" id="ARBA00004123"/>
    </source>
</evidence>
<keyword evidence="4" id="KW-0378">Hydrolase</keyword>
<keyword evidence="11" id="KW-1185">Reference proteome</keyword>
<evidence type="ECO:0000256" key="2">
    <source>
        <dbReference type="ARBA" id="ARBA00007025"/>
    </source>
</evidence>
<dbReference type="SMART" id="SM00487">
    <property type="entry name" value="DEXDc"/>
    <property type="match status" value="1"/>
</dbReference>
<dbReference type="Gene3D" id="3.40.50.10810">
    <property type="entry name" value="Tandem AAA-ATPase domain"/>
    <property type="match status" value="1"/>
</dbReference>
<dbReference type="Proteomes" id="UP000038045">
    <property type="component" value="Unplaced"/>
</dbReference>
<dbReference type="Pfam" id="PF00176">
    <property type="entry name" value="SNF2-rel_dom"/>
    <property type="match status" value="1"/>
</dbReference>
<dbReference type="AlphaFoldDB" id="A0A0N4ZAE4"/>
<dbReference type="InterPro" id="IPR027417">
    <property type="entry name" value="P-loop_NTPase"/>
</dbReference>
<dbReference type="GO" id="GO:0004386">
    <property type="term" value="F:helicase activity"/>
    <property type="evidence" value="ECO:0007669"/>
    <property type="project" value="UniProtKB-KW"/>
</dbReference>
<dbReference type="Gene3D" id="3.40.50.300">
    <property type="entry name" value="P-loop containing nucleotide triphosphate hydrolases"/>
    <property type="match status" value="1"/>
</dbReference>
<evidence type="ECO:0000256" key="6">
    <source>
        <dbReference type="ARBA" id="ARBA00022840"/>
    </source>
</evidence>
<evidence type="ECO:0000256" key="8">
    <source>
        <dbReference type="ARBA" id="ARBA00023242"/>
    </source>
</evidence>
<evidence type="ECO:0000313" key="11">
    <source>
        <dbReference type="Proteomes" id="UP000038045"/>
    </source>
</evidence>
<dbReference type="CDD" id="cd18007">
    <property type="entry name" value="DEXHc_ATRX-like"/>
    <property type="match status" value="1"/>
</dbReference>
<evidence type="ECO:0000256" key="5">
    <source>
        <dbReference type="ARBA" id="ARBA00022806"/>
    </source>
</evidence>
<dbReference type="STRING" id="131310.A0A0N4ZAE4"/>
<name>A0A0N4ZAE4_PARTI</name>
<keyword evidence="7" id="KW-0238">DNA-binding</keyword>
<dbReference type="CDD" id="cd18793">
    <property type="entry name" value="SF2_C_SNF"/>
    <property type="match status" value="1"/>
</dbReference>
<dbReference type="PROSITE" id="PS51192">
    <property type="entry name" value="HELICASE_ATP_BIND_1"/>
    <property type="match status" value="1"/>
</dbReference>
<comment type="similarity">
    <text evidence="2">Belongs to the SNF2/RAD54 helicase family.</text>
</comment>
<dbReference type="Pfam" id="PF00271">
    <property type="entry name" value="Helicase_C"/>
    <property type="match status" value="1"/>
</dbReference>
<dbReference type="PANTHER" id="PTHR45797">
    <property type="entry name" value="RAD54-LIKE"/>
    <property type="match status" value="1"/>
</dbReference>
<dbReference type="InterPro" id="IPR001650">
    <property type="entry name" value="Helicase_C-like"/>
</dbReference>
<dbReference type="SMART" id="SM00490">
    <property type="entry name" value="HELICc"/>
    <property type="match status" value="1"/>
</dbReference>
<keyword evidence="3" id="KW-0547">Nucleotide-binding</keyword>
<dbReference type="InterPro" id="IPR038718">
    <property type="entry name" value="SNF2-like_sf"/>
</dbReference>
<dbReference type="GO" id="GO:0016887">
    <property type="term" value="F:ATP hydrolysis activity"/>
    <property type="evidence" value="ECO:0007669"/>
    <property type="project" value="InterPro"/>
</dbReference>